<dbReference type="KEGG" id="vg:2952762"/>
<proteinExistence type="predicted"/>
<dbReference type="RefSeq" id="YP_068133.1">
    <property type="nucleotide sequence ID" value="NC_006150.1"/>
</dbReference>
<organism evidence="1 2">
    <name type="scientific">Rhesus cytomegalovirus (strain 68-1)</name>
    <name type="common">RhCMV</name>
    <dbReference type="NCBI Taxonomy" id="47929"/>
    <lineage>
        <taxon>Viruses</taxon>
        <taxon>Duplodnaviria</taxon>
        <taxon>Heunggongvirae</taxon>
        <taxon>Peploviricota</taxon>
        <taxon>Herviviricetes</taxon>
        <taxon>Herpesvirales</taxon>
        <taxon>Orthoherpesviridae</taxon>
        <taxon>Betaherpesvirinae</taxon>
        <taxon>Cytomegalovirus</taxon>
        <taxon>Cytomegalovirus macacinebeta3</taxon>
    </lineage>
</organism>
<accession>Q7TFU2</accession>
<evidence type="ECO:0000313" key="2">
    <source>
        <dbReference type="Proteomes" id="UP000161430"/>
    </source>
</evidence>
<name>Q7TFU2_RHCM6</name>
<keyword evidence="2" id="KW-1185">Reference proteome</keyword>
<evidence type="ECO:0000313" key="1">
    <source>
        <dbReference type="EMBL" id="AAP50566.1"/>
    </source>
</evidence>
<reference evidence="1 2" key="1">
    <citation type="journal article" date="2003" name="J. Virol.">
        <title>Complete sequence and genomic analysis of rhesus cytomegalovirus.</title>
        <authorList>
            <person name="Hansen S.G."/>
            <person name="Strelow L.I."/>
            <person name="Franchi D.C."/>
            <person name="Anders D.G."/>
            <person name="Wong S.W."/>
        </authorList>
    </citation>
    <scope>NUCLEOTIDE SEQUENCE [LARGE SCALE GENOMIC DNA]</scope>
    <source>
        <strain evidence="1">68-1</strain>
    </source>
</reference>
<protein>
    <submittedName>
        <fullName evidence="1">Rh39</fullName>
    </submittedName>
</protein>
<dbReference type="GeneID" id="2952762"/>
<organismHost>
    <name type="scientific">Macaca mulatta</name>
    <name type="common">Rhesus macaque</name>
    <dbReference type="NCBI Taxonomy" id="9544"/>
</organismHost>
<sequence length="154" mass="18029">MLVRFIFVESRRMKGHDDAYTGITIDVLLGGCHKKRGELAALRLVFCRTFVRFFRVFSIIHFAFNEYIVCRDFISTAFFRTIVPRWEVVTLKRYGNFRYARVVISLGPVWISYICSRYSIFILCGIPVKRQNVTCIVHEKPCLYSGMPVRVTVQ</sequence>
<dbReference type="EMBL" id="AY186194">
    <property type="protein sequence ID" value="AAP50566.1"/>
    <property type="molecule type" value="Genomic_DNA"/>
</dbReference>
<dbReference type="Proteomes" id="UP000161430">
    <property type="component" value="Segment"/>
</dbReference>